<feature type="transmembrane region" description="Helical" evidence="1">
    <location>
        <begin position="20"/>
        <end position="37"/>
    </location>
</feature>
<evidence type="ECO:0000313" key="2">
    <source>
        <dbReference type="EMBL" id="NYG04883.1"/>
    </source>
</evidence>
<proteinExistence type="predicted"/>
<protein>
    <submittedName>
        <fullName evidence="2">Uncharacterized protein</fullName>
    </submittedName>
</protein>
<comment type="caution">
    <text evidence="2">The sequence shown here is derived from an EMBL/GenBank/DDBJ whole genome shotgun (WGS) entry which is preliminary data.</text>
</comment>
<name>A0A852W7I3_PSEA5</name>
<dbReference type="EMBL" id="JACCCZ010000001">
    <property type="protein sequence ID" value="NYG04883.1"/>
    <property type="molecule type" value="Genomic_DNA"/>
</dbReference>
<sequence>MSESELEPPSGLSRRLWRSWIVGVTGIALWPAVEIVVGPRVPVEVGSVIVAWMLLIAAPVLGVIAWHLAGTPRPSAAVLTTTGVDPGHARRKEIDRSLSRGDAEAAAGWPSYARARVAQRRRELITLGPITVLVWSQLLSRPAGEIWWWAILLAATAVTVTGVVSAVRQLRRERALGAAGAAPLT</sequence>
<organism evidence="2 3">
    <name type="scientific">Pseudonocardia alni</name>
    <name type="common">Amycolata alni</name>
    <dbReference type="NCBI Taxonomy" id="33907"/>
    <lineage>
        <taxon>Bacteria</taxon>
        <taxon>Bacillati</taxon>
        <taxon>Actinomycetota</taxon>
        <taxon>Actinomycetes</taxon>
        <taxon>Pseudonocardiales</taxon>
        <taxon>Pseudonocardiaceae</taxon>
        <taxon>Pseudonocardia</taxon>
    </lineage>
</organism>
<evidence type="ECO:0000313" key="3">
    <source>
        <dbReference type="Proteomes" id="UP000549695"/>
    </source>
</evidence>
<feature type="transmembrane region" description="Helical" evidence="1">
    <location>
        <begin position="124"/>
        <end position="140"/>
    </location>
</feature>
<evidence type="ECO:0000256" key="1">
    <source>
        <dbReference type="SAM" id="Phobius"/>
    </source>
</evidence>
<keyword evidence="1" id="KW-0472">Membrane</keyword>
<dbReference type="AlphaFoldDB" id="A0A852W7I3"/>
<keyword evidence="1" id="KW-1133">Transmembrane helix</keyword>
<dbReference type="Proteomes" id="UP000549695">
    <property type="component" value="Unassembled WGS sequence"/>
</dbReference>
<keyword evidence="3" id="KW-1185">Reference proteome</keyword>
<feature type="transmembrane region" description="Helical" evidence="1">
    <location>
        <begin position="146"/>
        <end position="167"/>
    </location>
</feature>
<feature type="transmembrane region" description="Helical" evidence="1">
    <location>
        <begin position="49"/>
        <end position="69"/>
    </location>
</feature>
<reference evidence="2 3" key="1">
    <citation type="submission" date="2020-07" db="EMBL/GenBank/DDBJ databases">
        <title>Sequencing the genomes of 1000 actinobacteria strains.</title>
        <authorList>
            <person name="Klenk H.-P."/>
        </authorList>
    </citation>
    <scope>NUCLEOTIDE SEQUENCE [LARGE SCALE GENOMIC DNA]</scope>
    <source>
        <strain evidence="2 3">DSM 44749</strain>
    </source>
</reference>
<gene>
    <name evidence="2" type="ORF">HDA37_005168</name>
</gene>
<keyword evidence="1" id="KW-0812">Transmembrane</keyword>
<accession>A0A852W7I3</accession>